<sequence>MNQTVFIYEDYFEKLKEISINGENKKKINSSIYGGDLKDENNSYQSINSFIDNEKDTIFILLIGISGVGKSTFINMVVNYIKYSCLQDAIDNETLDQIYNIASKVNIKDSDKKHIISLGSVDDYRVGSSVTQYPKKYKIILPDGKIICLIDSPGVGDPKGTLQDKKHFENILHEISSLKKLNAICILMRPNETRATVLFNYCLNELLLHLHTSAKDNIFFCFTHTRGTMFKPGPTKSILEEYLKFLKEQTNIEISLEKNKIFCFDNESFNYLTAKSNGVTNFSDDDRFEYGRSWDRSSKELSRLLVEISKVKPHDVANTVCINNARTMIIEFSQPMATCISNINSNINLLDLQIKKLKTQSIKESLLYIPESVIQTEKIGKNHLICTKAGCNRKKEDVCKIDIPSKISWFSSLYWFDNFNFIGMCKLCNVSNNKSPCHFSDHCIICFKETSHIRMVPSSKKGKQKKKTNDQLKEEGEILHVEIEDRKKQLMFEYDTIKNSIVDFSVFFWNYSLVKINNFYEEYINIQIKNLLIQEDSEILVKKLKNHLKEYKLSVEECRKNIQEMKAPVKSQKEIFETFDTLLNLPMVGYIIHDQVKIKRESLTKCDSCVINIDSCKIDSSLF</sequence>
<comment type="caution">
    <text evidence="2">The sequence shown here is derived from an EMBL/GenBank/DDBJ whole genome shotgun (WGS) entry which is preliminary data.</text>
</comment>
<dbReference type="PANTHER" id="PTHR32046">
    <property type="entry name" value="G DOMAIN-CONTAINING PROTEIN"/>
    <property type="match status" value="1"/>
</dbReference>
<proteinExistence type="predicted"/>
<dbReference type="AlphaFoldDB" id="A0AAN7U3Q5"/>
<dbReference type="PANTHER" id="PTHR32046:SF6">
    <property type="entry name" value="G DOMAIN-CONTAINING PROTEIN"/>
    <property type="match status" value="1"/>
</dbReference>
<dbReference type="InterPro" id="IPR006073">
    <property type="entry name" value="GTP-bd"/>
</dbReference>
<dbReference type="Gene3D" id="3.40.50.300">
    <property type="entry name" value="P-loop containing nucleotide triphosphate hydrolases"/>
    <property type="match status" value="1"/>
</dbReference>
<dbReference type="GO" id="GO:0005525">
    <property type="term" value="F:GTP binding"/>
    <property type="evidence" value="ECO:0007669"/>
    <property type="project" value="InterPro"/>
</dbReference>
<name>A0AAN7U3Q5_9MYCE</name>
<evidence type="ECO:0000259" key="1">
    <source>
        <dbReference type="Pfam" id="PF01926"/>
    </source>
</evidence>
<dbReference type="SUPFAM" id="SSF52540">
    <property type="entry name" value="P-loop containing nucleoside triphosphate hydrolases"/>
    <property type="match status" value="1"/>
</dbReference>
<dbReference type="Pfam" id="PF01926">
    <property type="entry name" value="MMR_HSR1"/>
    <property type="match status" value="1"/>
</dbReference>
<dbReference type="Proteomes" id="UP001344447">
    <property type="component" value="Unassembled WGS sequence"/>
</dbReference>
<organism evidence="2 3">
    <name type="scientific">Dictyostelium firmibasis</name>
    <dbReference type="NCBI Taxonomy" id="79012"/>
    <lineage>
        <taxon>Eukaryota</taxon>
        <taxon>Amoebozoa</taxon>
        <taxon>Evosea</taxon>
        <taxon>Eumycetozoa</taxon>
        <taxon>Dictyostelia</taxon>
        <taxon>Dictyosteliales</taxon>
        <taxon>Dictyosteliaceae</taxon>
        <taxon>Dictyostelium</taxon>
    </lineage>
</organism>
<gene>
    <name evidence="2" type="ORF">RB653_000684</name>
</gene>
<keyword evidence="3" id="KW-1185">Reference proteome</keyword>
<reference evidence="2 3" key="1">
    <citation type="submission" date="2023-11" db="EMBL/GenBank/DDBJ databases">
        <title>Dfirmibasis_genome.</title>
        <authorList>
            <person name="Edelbroek B."/>
            <person name="Kjellin J."/>
            <person name="Jerlstrom-Hultqvist J."/>
            <person name="Soderbom F."/>
        </authorList>
    </citation>
    <scope>NUCLEOTIDE SEQUENCE [LARGE SCALE GENOMIC DNA]</scope>
    <source>
        <strain evidence="2 3">TNS-C-14</strain>
    </source>
</reference>
<evidence type="ECO:0000313" key="3">
    <source>
        <dbReference type="Proteomes" id="UP001344447"/>
    </source>
</evidence>
<accession>A0AAN7U3Q5</accession>
<protein>
    <recommendedName>
        <fullName evidence="1">G domain-containing protein</fullName>
    </recommendedName>
</protein>
<evidence type="ECO:0000313" key="2">
    <source>
        <dbReference type="EMBL" id="KAK5580661.1"/>
    </source>
</evidence>
<feature type="domain" description="G" evidence="1">
    <location>
        <begin position="60"/>
        <end position="192"/>
    </location>
</feature>
<dbReference type="InterPro" id="IPR027417">
    <property type="entry name" value="P-loop_NTPase"/>
</dbReference>
<dbReference type="EMBL" id="JAVFKY010000002">
    <property type="protein sequence ID" value="KAK5580661.1"/>
    <property type="molecule type" value="Genomic_DNA"/>
</dbReference>